<comment type="caution">
    <text evidence="2">The sequence shown here is derived from an EMBL/GenBank/DDBJ whole genome shotgun (WGS) entry which is preliminary data.</text>
</comment>
<proteinExistence type="predicted"/>
<gene>
    <name evidence="2" type="ORF">AAAU18_14090</name>
</gene>
<dbReference type="InterPro" id="IPR037883">
    <property type="entry name" value="Knr4/Smi1-like_sf"/>
</dbReference>
<dbReference type="SUPFAM" id="SSF160631">
    <property type="entry name" value="SMI1/KNR4-like"/>
    <property type="match status" value="1"/>
</dbReference>
<dbReference type="RefSeq" id="WP_015533326.1">
    <property type="nucleotide sequence ID" value="NZ_JBBNGJ010000022.1"/>
</dbReference>
<dbReference type="InterPro" id="IPR018958">
    <property type="entry name" value="Knr4/Smi1-like_dom"/>
</dbReference>
<evidence type="ECO:0000313" key="3">
    <source>
        <dbReference type="Proteomes" id="UP001494672"/>
    </source>
</evidence>
<dbReference type="Gene3D" id="3.40.1580.10">
    <property type="entry name" value="SMI1/KNR4-like"/>
    <property type="match status" value="1"/>
</dbReference>
<dbReference type="EMBL" id="JBBNGJ010000022">
    <property type="protein sequence ID" value="MEQ2594026.1"/>
    <property type="molecule type" value="Genomic_DNA"/>
</dbReference>
<feature type="domain" description="Knr4/Smi1-like" evidence="1">
    <location>
        <begin position="22"/>
        <end position="130"/>
    </location>
</feature>
<dbReference type="Proteomes" id="UP001494672">
    <property type="component" value="Unassembled WGS sequence"/>
</dbReference>
<dbReference type="SMART" id="SM00860">
    <property type="entry name" value="SMI1_KNR4"/>
    <property type="match status" value="1"/>
</dbReference>
<dbReference type="Pfam" id="PF14567">
    <property type="entry name" value="SUKH_5"/>
    <property type="match status" value="1"/>
</dbReference>
<accession>A0ABV1ICS9</accession>
<reference evidence="2 3" key="1">
    <citation type="submission" date="2024-04" db="EMBL/GenBank/DDBJ databases">
        <title>Human intestinal bacterial collection.</title>
        <authorList>
            <person name="Pauvert C."/>
            <person name="Hitch T.C.A."/>
            <person name="Clavel T."/>
        </authorList>
    </citation>
    <scope>NUCLEOTIDE SEQUENCE [LARGE SCALE GENOMIC DNA]</scope>
    <source>
        <strain evidence="2 3">CLA-AA-H181</strain>
    </source>
</reference>
<name>A0ABV1ICS9_9FIRM</name>
<evidence type="ECO:0000313" key="2">
    <source>
        <dbReference type="EMBL" id="MEQ2594026.1"/>
    </source>
</evidence>
<sequence>MYDKIVKIISQYEEKGDFTHPNVDDKDLYDAEKILNLKIPEQYVWFLKNYGHGGLDGIETLGVGKNGKMIFVEKTLEFRSYGLNDDKIVIENCDEWIYCIDVKTGAVMMWSQGDKKYKINYKNFIEYLNDRISDAIENM</sequence>
<keyword evidence="3" id="KW-1185">Reference proteome</keyword>
<protein>
    <submittedName>
        <fullName evidence="2">SMI1/KNR4 family protein</fullName>
    </submittedName>
</protein>
<evidence type="ECO:0000259" key="1">
    <source>
        <dbReference type="SMART" id="SM00860"/>
    </source>
</evidence>
<organism evidence="2 3">
    <name type="scientific">Coprococcus aceti</name>
    <dbReference type="NCBI Taxonomy" id="2981786"/>
    <lineage>
        <taxon>Bacteria</taxon>
        <taxon>Bacillati</taxon>
        <taxon>Bacillota</taxon>
        <taxon>Clostridia</taxon>
        <taxon>Lachnospirales</taxon>
        <taxon>Lachnospiraceae</taxon>
        <taxon>Coprococcus</taxon>
    </lineage>
</organism>